<gene>
    <name evidence="6" type="ORF">NXF25_003902</name>
</gene>
<dbReference type="AlphaFoldDB" id="A0AAW1BT23"/>
<evidence type="ECO:0000256" key="3">
    <source>
        <dbReference type="ARBA" id="ARBA00034460"/>
    </source>
</evidence>
<dbReference type="InterPro" id="IPR006574">
    <property type="entry name" value="PRY"/>
</dbReference>
<keyword evidence="2" id="KW-0528">Neurotoxin</keyword>
<dbReference type="Proteomes" id="UP001474421">
    <property type="component" value="Unassembled WGS sequence"/>
</dbReference>
<dbReference type="Pfam" id="PF00622">
    <property type="entry name" value="SPRY"/>
    <property type="match status" value="1"/>
</dbReference>
<dbReference type="InterPro" id="IPR043136">
    <property type="entry name" value="B30.2/SPRY_sf"/>
</dbReference>
<comment type="similarity">
    <text evidence="1">Belongs to the ohanin/vespryn family.</text>
</comment>
<dbReference type="PROSITE" id="PS50188">
    <property type="entry name" value="B302_SPRY"/>
    <property type="match status" value="1"/>
</dbReference>
<dbReference type="Gene3D" id="2.60.120.920">
    <property type="match status" value="1"/>
</dbReference>
<dbReference type="EMBL" id="JAOTOJ010000002">
    <property type="protein sequence ID" value="KAK9405128.1"/>
    <property type="molecule type" value="Genomic_DNA"/>
</dbReference>
<feature type="domain" description="B30.2/SPRY" evidence="5">
    <location>
        <begin position="95"/>
        <end position="294"/>
    </location>
</feature>
<evidence type="ECO:0000256" key="4">
    <source>
        <dbReference type="SAM" id="MobiDB-lite"/>
    </source>
</evidence>
<dbReference type="PANTHER" id="PTHR24103">
    <property type="entry name" value="E3 UBIQUITIN-PROTEIN LIGASE TRIM"/>
    <property type="match status" value="1"/>
</dbReference>
<organism evidence="6 7">
    <name type="scientific">Crotalus adamanteus</name>
    <name type="common">Eastern diamondback rattlesnake</name>
    <dbReference type="NCBI Taxonomy" id="8729"/>
    <lineage>
        <taxon>Eukaryota</taxon>
        <taxon>Metazoa</taxon>
        <taxon>Chordata</taxon>
        <taxon>Craniata</taxon>
        <taxon>Vertebrata</taxon>
        <taxon>Euteleostomi</taxon>
        <taxon>Lepidosauria</taxon>
        <taxon>Squamata</taxon>
        <taxon>Bifurcata</taxon>
        <taxon>Unidentata</taxon>
        <taxon>Episquamata</taxon>
        <taxon>Toxicofera</taxon>
        <taxon>Serpentes</taxon>
        <taxon>Colubroidea</taxon>
        <taxon>Viperidae</taxon>
        <taxon>Crotalinae</taxon>
        <taxon>Crotalus</taxon>
    </lineage>
</organism>
<sequence>MMAEWVVPLSQLSREASRLQLLIAQMERKCRQPDGEFLQDIQDTVDRCRSYVVGHVKRVSPRLQGRNVLEKNASVRQMLDSYKASLQKTLTRGNLEQLLATAPPPQKPRSHKVYVKIDSSTTHPRLRCSNDSLTWANQYQDLPDLPGRFDQELCALGYEEFTAGWHFWEVSVQEAGNAPVDGRAVWAVGVAKESVRRKGSFRLSPQEGIWALGKSVEGEAVAFSKVQEKLYLRWPLRRLQVRLNYEAEEVEFLDAENEALLYTFRTGAFLGERVRPFFYLGQQCVSLSFGCSAAIRGGQTDSLGKGIPEDILATEGFKRSPQTHKLHSRKHTTQSQRGSWLEKPGLEASHCKMQRALDPGFRFGLLWKAVKEPPSQEWEGARFLGASNQPSLFGECPTETPSWTSSPEAEGCLGPPCPPWKGTRGSCHP</sequence>
<dbReference type="SMART" id="SM00449">
    <property type="entry name" value="SPRY"/>
    <property type="match status" value="1"/>
</dbReference>
<keyword evidence="7" id="KW-1185">Reference proteome</keyword>
<evidence type="ECO:0000256" key="1">
    <source>
        <dbReference type="ARBA" id="ARBA00009651"/>
    </source>
</evidence>
<dbReference type="InterPro" id="IPR003877">
    <property type="entry name" value="SPRY_dom"/>
</dbReference>
<dbReference type="PRINTS" id="PR01407">
    <property type="entry name" value="BUTYPHLNCDUF"/>
</dbReference>
<protein>
    <submittedName>
        <fullName evidence="6">Tripartite motif-containing protein 10-like</fullName>
    </submittedName>
</protein>
<dbReference type="Pfam" id="PF13765">
    <property type="entry name" value="PRY"/>
    <property type="match status" value="1"/>
</dbReference>
<comment type="caution">
    <text evidence="6">The sequence shown here is derived from an EMBL/GenBank/DDBJ whole genome shotgun (WGS) entry which is preliminary data.</text>
</comment>
<dbReference type="InterPro" id="IPR013320">
    <property type="entry name" value="ConA-like_dom_sf"/>
</dbReference>
<reference evidence="6 7" key="1">
    <citation type="journal article" date="2024" name="Proc. Natl. Acad. Sci. U.S.A.">
        <title>The genetic regulatory architecture and epigenomic basis for age-related changes in rattlesnake venom.</title>
        <authorList>
            <person name="Hogan M.P."/>
            <person name="Holding M.L."/>
            <person name="Nystrom G.S."/>
            <person name="Colston T.J."/>
            <person name="Bartlett D.A."/>
            <person name="Mason A.J."/>
            <person name="Ellsworth S.A."/>
            <person name="Rautsaw R.M."/>
            <person name="Lawrence K.C."/>
            <person name="Strickland J.L."/>
            <person name="He B."/>
            <person name="Fraser P."/>
            <person name="Margres M.J."/>
            <person name="Gilbert D.M."/>
            <person name="Gibbs H.L."/>
            <person name="Parkinson C.L."/>
            <person name="Rokyta D.R."/>
        </authorList>
    </citation>
    <scope>NUCLEOTIDE SEQUENCE [LARGE SCALE GENOMIC DNA]</scope>
    <source>
        <strain evidence="6">DRR0105</strain>
    </source>
</reference>
<comment type="function">
    <text evidence="3">Neurotoxin that produces dose-dependent hypolocomotion and hyperalgesia in mice. May directly act on the central nervous system, as it is 6500-fold more potent when administered intracerebroventricularly than intraperitoneal.</text>
</comment>
<dbReference type="InterPro" id="IPR003879">
    <property type="entry name" value="Butyrophylin_SPRY"/>
</dbReference>
<dbReference type="InterPro" id="IPR050143">
    <property type="entry name" value="TRIM/RBCC"/>
</dbReference>
<feature type="region of interest" description="Disordered" evidence="4">
    <location>
        <begin position="395"/>
        <end position="429"/>
    </location>
</feature>
<keyword evidence="2" id="KW-0800">Toxin</keyword>
<evidence type="ECO:0000313" key="6">
    <source>
        <dbReference type="EMBL" id="KAK9405128.1"/>
    </source>
</evidence>
<evidence type="ECO:0000313" key="7">
    <source>
        <dbReference type="Proteomes" id="UP001474421"/>
    </source>
</evidence>
<name>A0AAW1BT23_CROAD</name>
<evidence type="ECO:0000256" key="2">
    <source>
        <dbReference type="ARBA" id="ARBA00022699"/>
    </source>
</evidence>
<evidence type="ECO:0000259" key="5">
    <source>
        <dbReference type="PROSITE" id="PS50188"/>
    </source>
</evidence>
<proteinExistence type="inferred from homology"/>
<dbReference type="InterPro" id="IPR001870">
    <property type="entry name" value="B30.2/SPRY"/>
</dbReference>
<dbReference type="SUPFAM" id="SSF49899">
    <property type="entry name" value="Concanavalin A-like lectins/glucanases"/>
    <property type="match status" value="1"/>
</dbReference>
<dbReference type="SMART" id="SM00589">
    <property type="entry name" value="PRY"/>
    <property type="match status" value="1"/>
</dbReference>
<accession>A0AAW1BT23</accession>